<dbReference type="Pfam" id="PF02852">
    <property type="entry name" value="Pyr_redox_dim"/>
    <property type="match status" value="1"/>
</dbReference>
<evidence type="ECO:0000313" key="9">
    <source>
        <dbReference type="EMBL" id="KKM15969.1"/>
    </source>
</evidence>
<evidence type="ECO:0008006" key="10">
    <source>
        <dbReference type="Google" id="ProtNLM"/>
    </source>
</evidence>
<dbReference type="PANTHER" id="PTHR22912:SF217">
    <property type="entry name" value="DIHYDROLIPOYL DEHYDROGENASE"/>
    <property type="match status" value="1"/>
</dbReference>
<evidence type="ECO:0000256" key="6">
    <source>
        <dbReference type="ARBA" id="ARBA00023027"/>
    </source>
</evidence>
<dbReference type="InterPro" id="IPR016156">
    <property type="entry name" value="FAD/NAD-linked_Rdtase_dimer_sf"/>
</dbReference>
<proteinExistence type="inferred from homology"/>
<dbReference type="FunFam" id="3.30.390.30:FF:000001">
    <property type="entry name" value="Dihydrolipoyl dehydrogenase"/>
    <property type="match status" value="1"/>
</dbReference>
<dbReference type="AlphaFoldDB" id="A0A0F9I8I9"/>
<dbReference type="PIRSF" id="PIRSF000350">
    <property type="entry name" value="Mercury_reductase_MerA"/>
    <property type="match status" value="1"/>
</dbReference>
<dbReference type="EMBL" id="LAZR01014782">
    <property type="protein sequence ID" value="KKM15969.1"/>
    <property type="molecule type" value="Genomic_DNA"/>
</dbReference>
<evidence type="ECO:0000256" key="1">
    <source>
        <dbReference type="ARBA" id="ARBA00001974"/>
    </source>
</evidence>
<dbReference type="GO" id="GO:0004148">
    <property type="term" value="F:dihydrolipoyl dehydrogenase (NADH) activity"/>
    <property type="evidence" value="ECO:0007669"/>
    <property type="project" value="TreeGrafter"/>
</dbReference>
<reference evidence="9" key="1">
    <citation type="journal article" date="2015" name="Nature">
        <title>Complex archaea that bridge the gap between prokaryotes and eukaryotes.</title>
        <authorList>
            <person name="Spang A."/>
            <person name="Saw J.H."/>
            <person name="Jorgensen S.L."/>
            <person name="Zaremba-Niedzwiedzka K."/>
            <person name="Martijn J."/>
            <person name="Lind A.E."/>
            <person name="van Eijk R."/>
            <person name="Schleper C."/>
            <person name="Guy L."/>
            <person name="Ettema T.J."/>
        </authorList>
    </citation>
    <scope>NUCLEOTIDE SEQUENCE</scope>
</reference>
<dbReference type="GO" id="GO:0006103">
    <property type="term" value="P:2-oxoglutarate metabolic process"/>
    <property type="evidence" value="ECO:0007669"/>
    <property type="project" value="TreeGrafter"/>
</dbReference>
<dbReference type="PRINTS" id="PR00411">
    <property type="entry name" value="PNDRDTASEI"/>
</dbReference>
<keyword evidence="5" id="KW-0560">Oxidoreductase</keyword>
<comment type="cofactor">
    <cofactor evidence="1">
        <name>FAD</name>
        <dbReference type="ChEBI" id="CHEBI:57692"/>
    </cofactor>
</comment>
<evidence type="ECO:0000259" key="8">
    <source>
        <dbReference type="Pfam" id="PF07992"/>
    </source>
</evidence>
<dbReference type="GO" id="GO:0050660">
    <property type="term" value="F:flavin adenine dinucleotide binding"/>
    <property type="evidence" value="ECO:0007669"/>
    <property type="project" value="TreeGrafter"/>
</dbReference>
<dbReference type="PANTHER" id="PTHR22912">
    <property type="entry name" value="DISULFIDE OXIDOREDUCTASE"/>
    <property type="match status" value="1"/>
</dbReference>
<feature type="domain" description="FAD/NAD(P)-binding" evidence="8">
    <location>
        <begin position="7"/>
        <end position="322"/>
    </location>
</feature>
<dbReference type="InterPro" id="IPR023753">
    <property type="entry name" value="FAD/NAD-binding_dom"/>
</dbReference>
<accession>A0A0F9I8I9</accession>
<protein>
    <recommendedName>
        <fullName evidence="10">Mercuric reductase</fullName>
    </recommendedName>
</protein>
<dbReference type="PRINTS" id="PR00368">
    <property type="entry name" value="FADPNR"/>
</dbReference>
<gene>
    <name evidence="9" type="ORF">LCGC14_1690590</name>
</gene>
<dbReference type="Gene3D" id="3.50.50.60">
    <property type="entry name" value="FAD/NAD(P)-binding domain"/>
    <property type="match status" value="2"/>
</dbReference>
<dbReference type="SUPFAM" id="SSF55424">
    <property type="entry name" value="FAD/NAD-linked reductases, dimerisation (C-terminal) domain"/>
    <property type="match status" value="1"/>
</dbReference>
<organism evidence="9">
    <name type="scientific">marine sediment metagenome</name>
    <dbReference type="NCBI Taxonomy" id="412755"/>
    <lineage>
        <taxon>unclassified sequences</taxon>
        <taxon>metagenomes</taxon>
        <taxon>ecological metagenomes</taxon>
    </lineage>
</organism>
<evidence type="ECO:0000256" key="2">
    <source>
        <dbReference type="ARBA" id="ARBA00007532"/>
    </source>
</evidence>
<feature type="domain" description="Pyridine nucleotide-disulphide oxidoreductase dimerisation" evidence="7">
    <location>
        <begin position="342"/>
        <end position="446"/>
    </location>
</feature>
<evidence type="ECO:0000256" key="5">
    <source>
        <dbReference type="ARBA" id="ARBA00023002"/>
    </source>
</evidence>
<comment type="similarity">
    <text evidence="2">Belongs to the class-I pyridine nucleotide-disulfide oxidoreductase family.</text>
</comment>
<keyword evidence="3" id="KW-0285">Flavoprotein</keyword>
<evidence type="ECO:0000256" key="4">
    <source>
        <dbReference type="ARBA" id="ARBA00022827"/>
    </source>
</evidence>
<sequence length="460" mass="48934">MTENISYDLLIIGGGSAGTTAAIAALDYGASTIGLIEKGLLGGTCTNVGCVPSKSYLRAADLINSNRQAVDYGLFADLSRPDYKAIVEHKNKIVSAMRSAGSKTLEKYDIEIIKEQAVFKDANTLQVGSQILTANNILVATGAKSFIPPIEGVFDVPYLTSTSALSLEKLPESIIIIGGAYIGLEFAAFFHSIGVKTTVIEAAPRLAPNEDQEISSYLATSFEKKGLEFHAGAKVLGVSGDSEIEVKIEKNGEQSRLKGQKVLIATGRVPNLEELGLETAGIKFGRKGIEVNEYLQTSAPSVYAAGDVLTSLQLEHVAVYEGWKAAVNMFSEKKESVDYRVIPRVMFSHPEVASVGETEEQAANRTDVKSVVYPYSGIAMANISGENEGLIKLVADSSTGILLGAHIVGKNAGDLIHLGAMAMQSNIPVDKISDSIAAYPTLAQGFYYAAENLSAKIKQI</sequence>
<comment type="caution">
    <text evidence="9">The sequence shown here is derived from an EMBL/GenBank/DDBJ whole genome shotgun (WGS) entry which is preliminary data.</text>
</comment>
<dbReference type="InterPro" id="IPR050151">
    <property type="entry name" value="Class-I_Pyr_Nuc-Dis_Oxidored"/>
</dbReference>
<evidence type="ECO:0000256" key="3">
    <source>
        <dbReference type="ARBA" id="ARBA00022630"/>
    </source>
</evidence>
<dbReference type="InterPro" id="IPR001100">
    <property type="entry name" value="Pyr_nuc-diS_OxRdtase"/>
</dbReference>
<keyword evidence="4" id="KW-0274">FAD</keyword>
<name>A0A0F9I8I9_9ZZZZ</name>
<dbReference type="Gene3D" id="3.30.390.30">
    <property type="match status" value="1"/>
</dbReference>
<dbReference type="SUPFAM" id="SSF51905">
    <property type="entry name" value="FAD/NAD(P)-binding domain"/>
    <property type="match status" value="1"/>
</dbReference>
<keyword evidence="6" id="KW-0520">NAD</keyword>
<dbReference type="Pfam" id="PF07992">
    <property type="entry name" value="Pyr_redox_2"/>
    <property type="match status" value="1"/>
</dbReference>
<evidence type="ECO:0000259" key="7">
    <source>
        <dbReference type="Pfam" id="PF02852"/>
    </source>
</evidence>
<dbReference type="InterPro" id="IPR004099">
    <property type="entry name" value="Pyr_nucl-diS_OxRdtase_dimer"/>
</dbReference>
<dbReference type="InterPro" id="IPR036188">
    <property type="entry name" value="FAD/NAD-bd_sf"/>
</dbReference>